<name>A0A6J7J3Q9_9ZZZZ</name>
<dbReference type="AlphaFoldDB" id="A0A6J7J3Q9"/>
<reference evidence="3" key="1">
    <citation type="submission" date="2020-05" db="EMBL/GenBank/DDBJ databases">
        <authorList>
            <person name="Chiriac C."/>
            <person name="Salcher M."/>
            <person name="Ghai R."/>
            <person name="Kavagutti S V."/>
        </authorList>
    </citation>
    <scope>NUCLEOTIDE SEQUENCE</scope>
</reference>
<protein>
    <submittedName>
        <fullName evidence="3">Unannotated protein</fullName>
    </submittedName>
</protein>
<dbReference type="PANTHER" id="PTHR11647">
    <property type="entry name" value="HYDRANTOINASE/DIHYDROPYRIMIDINASE FAMILY MEMBER"/>
    <property type="match status" value="1"/>
</dbReference>
<feature type="domain" description="Amidohydrolase 3" evidence="1">
    <location>
        <begin position="44"/>
        <end position="558"/>
    </location>
</feature>
<dbReference type="SUPFAM" id="SSF51338">
    <property type="entry name" value="Composite domain of metallo-dependent hydrolases"/>
    <property type="match status" value="1"/>
</dbReference>
<dbReference type="SUPFAM" id="SSF51556">
    <property type="entry name" value="Metallo-dependent hydrolases"/>
    <property type="match status" value="1"/>
</dbReference>
<dbReference type="InterPro" id="IPR032466">
    <property type="entry name" value="Metal_Hydrolase"/>
</dbReference>
<proteinExistence type="predicted"/>
<evidence type="ECO:0000313" key="3">
    <source>
        <dbReference type="EMBL" id="CAB4937998.1"/>
    </source>
</evidence>
<dbReference type="Gene3D" id="3.20.20.140">
    <property type="entry name" value="Metal-dependent hydrolases"/>
    <property type="match status" value="2"/>
</dbReference>
<dbReference type="GO" id="GO:0016812">
    <property type="term" value="F:hydrolase activity, acting on carbon-nitrogen (but not peptide) bonds, in cyclic amides"/>
    <property type="evidence" value="ECO:0007669"/>
    <property type="project" value="TreeGrafter"/>
</dbReference>
<dbReference type="InterPro" id="IPR050378">
    <property type="entry name" value="Metallo-dep_Hydrolases_sf"/>
</dbReference>
<dbReference type="GO" id="GO:0005829">
    <property type="term" value="C:cytosol"/>
    <property type="evidence" value="ECO:0007669"/>
    <property type="project" value="TreeGrafter"/>
</dbReference>
<evidence type="ECO:0000313" key="2">
    <source>
        <dbReference type="EMBL" id="CAB4615059.1"/>
    </source>
</evidence>
<dbReference type="Gene3D" id="2.30.40.10">
    <property type="entry name" value="Urease, subunit C, domain 1"/>
    <property type="match status" value="1"/>
</dbReference>
<dbReference type="EMBL" id="CAFBNA010000080">
    <property type="protein sequence ID" value="CAB4937998.1"/>
    <property type="molecule type" value="Genomic_DNA"/>
</dbReference>
<dbReference type="CDD" id="cd01297">
    <property type="entry name" value="D-aminoacylase"/>
    <property type="match status" value="1"/>
</dbReference>
<dbReference type="EMBL" id="CAEZUO010000090">
    <property type="protein sequence ID" value="CAB4615059.1"/>
    <property type="molecule type" value="Genomic_DNA"/>
</dbReference>
<dbReference type="Pfam" id="PF07969">
    <property type="entry name" value="Amidohydro_3"/>
    <property type="match status" value="1"/>
</dbReference>
<sequence>MFDLKITNGTIVDGTGSPSYVGDIAIKDGVVVEIGAGVHDDALETIDATGLVVAPGFVDIHTHYDGQATWDPVLDPSASHGVTTVVIGNCGVGFAPVRPGKETWLVELMEGVEDIPGTALHEGIQWSWETFPEYLDALGAREYSMDVAAFLPHAPLRVYVMGDRGALDVEPNAEEISQMAEHVRASIEAGAIGVSTSRSLNHRTLDGELVPGTFANSTELVALAQAMVDAGGGLFEAVPTGETGDDSQTVLNEIALLSEVSKRTGAPVSFLMVQSMGAPDLWKEQLAAVAQANSEGALLVPQVAGRPGGMLIGVATYHGLMRRPTFRRLESELSYEDLLQELQKPEVKAAILSEENLPEDPQRQYESLGDNMAYMFERLFVLGDPPDYEPTRDRSIAGIAEASGKDAWEVLYDSIAGGALLLGAFTNYANTSQDHLAVMLEDPHTVLGLSDGGAHVRFICDASLPTYMLTHWTRDRTRGDRMSIESIVRKQTALTAEVVGLTDRGTLEVGKKADINVIDLEHLTLHPPHPIDDLPAGGRRILQDASGYVATIVNGVVTRRDDSDTGARPGRLVRASH</sequence>
<evidence type="ECO:0000259" key="1">
    <source>
        <dbReference type="Pfam" id="PF07969"/>
    </source>
</evidence>
<gene>
    <name evidence="2" type="ORF">UFOPK1827_01547</name>
    <name evidence="3" type="ORF">UFOPK3708_01269</name>
</gene>
<dbReference type="InterPro" id="IPR011059">
    <property type="entry name" value="Metal-dep_hydrolase_composite"/>
</dbReference>
<accession>A0A6J7J3Q9</accession>
<dbReference type="InterPro" id="IPR013108">
    <property type="entry name" value="Amidohydro_3"/>
</dbReference>
<dbReference type="PANTHER" id="PTHR11647:SF1">
    <property type="entry name" value="COLLAPSIN RESPONSE MEDIATOR PROTEIN"/>
    <property type="match status" value="1"/>
</dbReference>
<organism evidence="3">
    <name type="scientific">freshwater metagenome</name>
    <dbReference type="NCBI Taxonomy" id="449393"/>
    <lineage>
        <taxon>unclassified sequences</taxon>
        <taxon>metagenomes</taxon>
        <taxon>ecological metagenomes</taxon>
    </lineage>
</organism>